<dbReference type="InterPro" id="IPR006016">
    <property type="entry name" value="UspA"/>
</dbReference>
<dbReference type="Proteomes" id="UP000315751">
    <property type="component" value="Unassembled WGS sequence"/>
</dbReference>
<name>A0A560HBB2_9PROT</name>
<dbReference type="Pfam" id="PF00582">
    <property type="entry name" value="Usp"/>
    <property type="match status" value="1"/>
</dbReference>
<dbReference type="RefSeq" id="WP_145730539.1">
    <property type="nucleotide sequence ID" value="NZ_VITR01000004.1"/>
</dbReference>
<evidence type="ECO:0000313" key="4">
    <source>
        <dbReference type="Proteomes" id="UP000315751"/>
    </source>
</evidence>
<comment type="caution">
    <text evidence="3">The sequence shown here is derived from an EMBL/GenBank/DDBJ whole genome shotgun (WGS) entry which is preliminary data.</text>
</comment>
<evidence type="ECO:0000256" key="1">
    <source>
        <dbReference type="ARBA" id="ARBA00008791"/>
    </source>
</evidence>
<dbReference type="CDD" id="cd00293">
    <property type="entry name" value="USP-like"/>
    <property type="match status" value="1"/>
</dbReference>
<dbReference type="PANTHER" id="PTHR46268">
    <property type="entry name" value="STRESS RESPONSE PROTEIN NHAX"/>
    <property type="match status" value="1"/>
</dbReference>
<gene>
    <name evidence="3" type="ORF">FBZ90_10419</name>
</gene>
<keyword evidence="4" id="KW-1185">Reference proteome</keyword>
<proteinExistence type="inferred from homology"/>
<dbReference type="EMBL" id="VITR01000004">
    <property type="protein sequence ID" value="TWB43636.1"/>
    <property type="molecule type" value="Genomic_DNA"/>
</dbReference>
<sequence>MIKEILVHLDGGADDESRILHADRLAVAHQAHVRGLYLTILPDPPESIAHYSVTRGALADHLRECQAQCRLTEQALAQRLDALSCRHELCRFDRVAAEVGGLIADQARMADLLVVRTPYRVAEPNRASDVVEAALFGSGRGVYVIPEEDPLRLQPLDTVLIAWKNSRESANAVAQALPFLRRASRVAIAVVETGADARRAAEGHRDHSAENLARYLSHHGVTTEIRRLGKWDNISAGLFNEAELLNAGLIVAGAYGRSRLREWALGGVTRDILTKTPIPALLAH</sequence>
<dbReference type="Gene3D" id="3.40.50.12370">
    <property type="match status" value="1"/>
</dbReference>
<dbReference type="OrthoDB" id="9804721at2"/>
<comment type="similarity">
    <text evidence="1">Belongs to the universal stress protein A family.</text>
</comment>
<dbReference type="SUPFAM" id="SSF52402">
    <property type="entry name" value="Adenine nucleotide alpha hydrolases-like"/>
    <property type="match status" value="2"/>
</dbReference>
<dbReference type="AlphaFoldDB" id="A0A560HBB2"/>
<reference evidence="3 4" key="1">
    <citation type="submission" date="2019-06" db="EMBL/GenBank/DDBJ databases">
        <title>Genomic Encyclopedia of Type Strains, Phase IV (KMG-V): Genome sequencing to study the core and pangenomes of soil and plant-associated prokaryotes.</title>
        <authorList>
            <person name="Whitman W."/>
        </authorList>
    </citation>
    <scope>NUCLEOTIDE SEQUENCE [LARGE SCALE GENOMIC DNA]</scope>
    <source>
        <strain evidence="3 4">BR 11622</strain>
    </source>
</reference>
<protein>
    <submittedName>
        <fullName evidence="3">Universal stress protein family protein</fullName>
    </submittedName>
</protein>
<organism evidence="3 4">
    <name type="scientific">Nitrospirillum amazonense</name>
    <dbReference type="NCBI Taxonomy" id="28077"/>
    <lineage>
        <taxon>Bacteria</taxon>
        <taxon>Pseudomonadati</taxon>
        <taxon>Pseudomonadota</taxon>
        <taxon>Alphaproteobacteria</taxon>
        <taxon>Rhodospirillales</taxon>
        <taxon>Azospirillaceae</taxon>
        <taxon>Nitrospirillum</taxon>
    </lineage>
</organism>
<accession>A0A560HBB2</accession>
<evidence type="ECO:0000259" key="2">
    <source>
        <dbReference type="Pfam" id="PF00582"/>
    </source>
</evidence>
<evidence type="ECO:0000313" key="3">
    <source>
        <dbReference type="EMBL" id="TWB43636.1"/>
    </source>
</evidence>
<dbReference type="PANTHER" id="PTHR46268:SF15">
    <property type="entry name" value="UNIVERSAL STRESS PROTEIN HP_0031"/>
    <property type="match status" value="1"/>
</dbReference>
<feature type="domain" description="UspA" evidence="2">
    <location>
        <begin position="157"/>
        <end position="283"/>
    </location>
</feature>